<comment type="caution">
    <text evidence="1">The sequence shown here is derived from an EMBL/GenBank/DDBJ whole genome shotgun (WGS) entry which is preliminary data.</text>
</comment>
<dbReference type="PATRIC" id="fig|864564.6.peg.1495"/>
<dbReference type="KEGG" id="pdo:PSDT_1365"/>
<sequence>METTAWDEIVDIPRETVKAAYGGMKYEHGNDEGGRVRLAIRLQRLCAVN</sequence>
<proteinExistence type="predicted"/>
<dbReference type="EMBL" id="AEON01000001">
    <property type="protein sequence ID" value="EFT83213.1"/>
    <property type="molecule type" value="Genomic_DNA"/>
</dbReference>
<keyword evidence="2" id="KW-1185">Reference proteome</keyword>
<evidence type="ECO:0000313" key="1">
    <source>
        <dbReference type="EMBL" id="EFT83213.1"/>
    </source>
</evidence>
<accession>E6JZR7</accession>
<evidence type="ECO:0000313" key="2">
    <source>
        <dbReference type="Proteomes" id="UP000004946"/>
    </source>
</evidence>
<organism evidence="1 2">
    <name type="scientific">Parascardovia denticolens DSM 10105 = JCM 12538</name>
    <dbReference type="NCBI Taxonomy" id="864564"/>
    <lineage>
        <taxon>Bacteria</taxon>
        <taxon>Bacillati</taxon>
        <taxon>Actinomycetota</taxon>
        <taxon>Actinomycetes</taxon>
        <taxon>Bifidobacteriales</taxon>
        <taxon>Bifidobacteriaceae</taxon>
        <taxon>Parascardovia</taxon>
    </lineage>
</organism>
<name>E6JZR7_PARDN</name>
<gene>
    <name evidence="1" type="ORF">HMPREF0620_0218</name>
</gene>
<dbReference type="Proteomes" id="UP000004946">
    <property type="component" value="Chromosome"/>
</dbReference>
<reference evidence="1 2" key="1">
    <citation type="submission" date="2010-12" db="EMBL/GenBank/DDBJ databases">
        <authorList>
            <person name="Muzny D."/>
            <person name="Qin X."/>
            <person name="Buhay C."/>
            <person name="Dugan-Rocha S."/>
            <person name="Ding Y."/>
            <person name="Chen G."/>
            <person name="Hawes A."/>
            <person name="Holder M."/>
            <person name="Jhangiani S."/>
            <person name="Johnson A."/>
            <person name="Khan Z."/>
            <person name="Li Z."/>
            <person name="Liu W."/>
            <person name="Liu X."/>
            <person name="Perez L."/>
            <person name="Shen H."/>
            <person name="Wang Q."/>
            <person name="Watt J."/>
            <person name="Xi L."/>
            <person name="Xin Y."/>
            <person name="Zhou J."/>
            <person name="Deng J."/>
            <person name="Jiang H."/>
            <person name="Liu Y."/>
            <person name="Qu J."/>
            <person name="Song X.-Z."/>
            <person name="Zhang L."/>
            <person name="Villasana D."/>
            <person name="Johnson A."/>
            <person name="Liu J."/>
            <person name="Liyanage D."/>
            <person name="Lorensuhewa L."/>
            <person name="Robinson T."/>
            <person name="Song A."/>
            <person name="Song B.-B."/>
            <person name="Dinh H."/>
            <person name="Thornton R."/>
            <person name="Coyle M."/>
            <person name="Francisco L."/>
            <person name="Jackson L."/>
            <person name="Javaid M."/>
            <person name="Korchina V."/>
            <person name="Kovar C."/>
            <person name="Mata R."/>
            <person name="Mathew T."/>
            <person name="Ngo R."/>
            <person name="Nguyen L."/>
            <person name="Nguyen N."/>
            <person name="Okwuonu G."/>
            <person name="Ongeri F."/>
            <person name="Pham C."/>
            <person name="Simmons D."/>
            <person name="Wilczek-Boney K."/>
            <person name="Hale W."/>
            <person name="Jakkamsetti A."/>
            <person name="Pham P."/>
            <person name="Ruth R."/>
            <person name="San Lucas F."/>
            <person name="Warren J."/>
            <person name="Zhang J."/>
            <person name="Zhao Z."/>
            <person name="Zhou C."/>
            <person name="Zhu D."/>
            <person name="Lee S."/>
            <person name="Bess C."/>
            <person name="Blankenburg K."/>
            <person name="Forbes L."/>
            <person name="Fu Q."/>
            <person name="Gubbala S."/>
            <person name="Hirani K."/>
            <person name="Jayaseelan J.C."/>
            <person name="Lara F."/>
            <person name="Munidasa M."/>
            <person name="Palculict T."/>
            <person name="Patil S."/>
            <person name="Pu L.-L."/>
            <person name="Saada N."/>
            <person name="Tang L."/>
            <person name="Weissenberger G."/>
            <person name="Zhu Y."/>
            <person name="Hemphill L."/>
            <person name="Shang Y."/>
            <person name="Youmans B."/>
            <person name="Ayvaz T."/>
            <person name="Ross M."/>
            <person name="Santibanez J."/>
            <person name="Aqrawi P."/>
            <person name="Gross S."/>
            <person name="Joshi V."/>
            <person name="Fowler G."/>
            <person name="Nazareth L."/>
            <person name="Reid J."/>
            <person name="Worley K."/>
            <person name="Petrosino J."/>
            <person name="Highlander S."/>
            <person name="Gibbs R."/>
        </authorList>
    </citation>
    <scope>NUCLEOTIDE SEQUENCE [LARGE SCALE GENOMIC DNA]</scope>
    <source>
        <strain evidence="1 2">DSM 10105</strain>
    </source>
</reference>
<protein>
    <submittedName>
        <fullName evidence="1">Uncharacterized protein</fullName>
    </submittedName>
</protein>
<dbReference type="HOGENOM" id="CLU_3138705_0_0_11"/>
<dbReference type="AlphaFoldDB" id="E6JZR7"/>